<dbReference type="GO" id="GO:0003700">
    <property type="term" value="F:DNA-binding transcription factor activity"/>
    <property type="evidence" value="ECO:0007669"/>
    <property type="project" value="InterPro"/>
</dbReference>
<dbReference type="Pfam" id="PF01047">
    <property type="entry name" value="MarR"/>
    <property type="match status" value="1"/>
</dbReference>
<dbReference type="SMART" id="SM00347">
    <property type="entry name" value="HTH_MARR"/>
    <property type="match status" value="1"/>
</dbReference>
<comment type="caution">
    <text evidence="3">The sequence shown here is derived from an EMBL/GenBank/DDBJ whole genome shotgun (WGS) entry which is preliminary data.</text>
</comment>
<dbReference type="Proteomes" id="UP000215059">
    <property type="component" value="Unassembled WGS sequence"/>
</dbReference>
<organism evidence="3 4">
    <name type="scientific">Fictibacillus aquaticus</name>
    <dbReference type="NCBI Taxonomy" id="2021314"/>
    <lineage>
        <taxon>Bacteria</taxon>
        <taxon>Bacillati</taxon>
        <taxon>Bacillota</taxon>
        <taxon>Bacilli</taxon>
        <taxon>Bacillales</taxon>
        <taxon>Fictibacillaceae</taxon>
        <taxon>Fictibacillus</taxon>
    </lineage>
</organism>
<proteinExistence type="predicted"/>
<dbReference type="InterPro" id="IPR036388">
    <property type="entry name" value="WH-like_DNA-bd_sf"/>
</dbReference>
<keyword evidence="4" id="KW-1185">Reference proteome</keyword>
<dbReference type="RefSeq" id="WP_094250728.1">
    <property type="nucleotide sequence ID" value="NZ_JBHLXL010000001.1"/>
</dbReference>
<dbReference type="GO" id="GO:0003677">
    <property type="term" value="F:DNA binding"/>
    <property type="evidence" value="ECO:0007669"/>
    <property type="project" value="UniProtKB-KW"/>
</dbReference>
<evidence type="ECO:0000256" key="1">
    <source>
        <dbReference type="ARBA" id="ARBA00023125"/>
    </source>
</evidence>
<dbReference type="GO" id="GO:0006950">
    <property type="term" value="P:response to stress"/>
    <property type="evidence" value="ECO:0007669"/>
    <property type="project" value="TreeGrafter"/>
</dbReference>
<evidence type="ECO:0000313" key="3">
    <source>
        <dbReference type="EMBL" id="OYD58767.1"/>
    </source>
</evidence>
<evidence type="ECO:0000313" key="4">
    <source>
        <dbReference type="Proteomes" id="UP000215059"/>
    </source>
</evidence>
<dbReference type="SUPFAM" id="SSF46785">
    <property type="entry name" value="Winged helix' DNA-binding domain"/>
    <property type="match status" value="1"/>
</dbReference>
<dbReference type="AlphaFoldDB" id="A0A235FCT8"/>
<dbReference type="OrthoDB" id="1551170at2"/>
<dbReference type="EMBL" id="NOII01000001">
    <property type="protein sequence ID" value="OYD58767.1"/>
    <property type="molecule type" value="Genomic_DNA"/>
</dbReference>
<gene>
    <name evidence="3" type="ORF">CGZ90_02375</name>
</gene>
<evidence type="ECO:0000259" key="2">
    <source>
        <dbReference type="PROSITE" id="PS50995"/>
    </source>
</evidence>
<dbReference type="Gene3D" id="1.10.10.10">
    <property type="entry name" value="Winged helix-like DNA-binding domain superfamily/Winged helix DNA-binding domain"/>
    <property type="match status" value="1"/>
</dbReference>
<dbReference type="PROSITE" id="PS50995">
    <property type="entry name" value="HTH_MARR_2"/>
    <property type="match status" value="1"/>
</dbReference>
<dbReference type="PANTHER" id="PTHR33164:SF43">
    <property type="entry name" value="HTH-TYPE TRANSCRIPTIONAL REPRESSOR YETL"/>
    <property type="match status" value="1"/>
</dbReference>
<accession>A0A235FCT8</accession>
<dbReference type="InterPro" id="IPR036390">
    <property type="entry name" value="WH_DNA-bd_sf"/>
</dbReference>
<dbReference type="PANTHER" id="PTHR33164">
    <property type="entry name" value="TRANSCRIPTIONAL REGULATOR, MARR FAMILY"/>
    <property type="match status" value="1"/>
</dbReference>
<reference evidence="3 4" key="1">
    <citation type="submission" date="2017-07" db="EMBL/GenBank/DDBJ databases">
        <title>Fictibacillus sp. nov. GDSW-R2A3 Genome sequencing and assembly.</title>
        <authorList>
            <person name="Mayilraj S."/>
        </authorList>
    </citation>
    <scope>NUCLEOTIDE SEQUENCE [LARGE SCALE GENOMIC DNA]</scope>
    <source>
        <strain evidence="3 4">GDSW-R2A3</strain>
    </source>
</reference>
<sequence>MENSSVDNCLLDNCLYFTVNKLSRAITRMAEDSFKKTGLSPTHAFLLMLVNQKPGISQSELAEQLHMMPSTITRFIDKLVIKSLIERKAEGKRSLIFPTDAGENMQQEIQSAWKDLYRNYSAVLGEDAGKDLTKLIREAGNTLE</sequence>
<dbReference type="InterPro" id="IPR000835">
    <property type="entry name" value="HTH_MarR-typ"/>
</dbReference>
<keyword evidence="1" id="KW-0238">DNA-binding</keyword>
<dbReference type="InterPro" id="IPR039422">
    <property type="entry name" value="MarR/SlyA-like"/>
</dbReference>
<name>A0A235FCT8_9BACL</name>
<feature type="domain" description="HTH marR-type" evidence="2">
    <location>
        <begin position="12"/>
        <end position="141"/>
    </location>
</feature>
<protein>
    <submittedName>
        <fullName evidence="3">MarR family transcriptional regulator</fullName>
    </submittedName>
</protein>